<accession>A0A0L6VAY9</accession>
<sequence length="340" mass="37943">MSLFKDNKLPHELQIFLLVPLPPSCSCVTEFPKGPRLMGVSLCNCVFLPRLIGLLSLLFGYCCWLRMIITLELERFMIICKVNGFFGQCRTETGPIRLAIRVRVWRISSCVVVAEAASFEASPGCCHPWRISSFALATKMMATHTINSRASHLSILVSCCVRFKKFTVQSLLELQRRVGAAIMKHEDMMVARILTCTLVGLSFSYSVPEADAPAIQNWPRDFTEELSYSDGELISSNSNGYRGRISIGFEGHCLAGTRPASYCIWPIDAFQQTGPLNVRGHDFLESDPFPINFEPCLTSESQEPHRALWRKILVTCPHSGGHVPHNFHTESQSPAGSSSR</sequence>
<evidence type="ECO:0000256" key="1">
    <source>
        <dbReference type="SAM" id="Phobius"/>
    </source>
</evidence>
<feature type="transmembrane region" description="Helical" evidence="1">
    <location>
        <begin position="51"/>
        <end position="69"/>
    </location>
</feature>
<keyword evidence="1" id="KW-0812">Transmembrane</keyword>
<evidence type="ECO:0000313" key="3">
    <source>
        <dbReference type="Proteomes" id="UP000037035"/>
    </source>
</evidence>
<organism evidence="2 3">
    <name type="scientific">Puccinia sorghi</name>
    <dbReference type="NCBI Taxonomy" id="27349"/>
    <lineage>
        <taxon>Eukaryota</taxon>
        <taxon>Fungi</taxon>
        <taxon>Dikarya</taxon>
        <taxon>Basidiomycota</taxon>
        <taxon>Pucciniomycotina</taxon>
        <taxon>Pucciniomycetes</taxon>
        <taxon>Pucciniales</taxon>
        <taxon>Pucciniaceae</taxon>
        <taxon>Puccinia</taxon>
    </lineage>
</organism>
<comment type="caution">
    <text evidence="2">The sequence shown here is derived from an EMBL/GenBank/DDBJ whole genome shotgun (WGS) entry which is preliminary data.</text>
</comment>
<protein>
    <submittedName>
        <fullName evidence="2">Uncharacterized protein</fullName>
    </submittedName>
</protein>
<dbReference type="AlphaFoldDB" id="A0A0L6VAY9"/>
<proteinExistence type="predicted"/>
<dbReference type="VEuPathDB" id="FungiDB:VP01_218g3"/>
<dbReference type="Proteomes" id="UP000037035">
    <property type="component" value="Unassembled WGS sequence"/>
</dbReference>
<keyword evidence="1" id="KW-1133">Transmembrane helix</keyword>
<gene>
    <name evidence="2" type="ORF">VP01_218g3</name>
</gene>
<keyword evidence="3" id="KW-1185">Reference proteome</keyword>
<dbReference type="EMBL" id="LAVV01007047">
    <property type="protein sequence ID" value="KNZ57305.1"/>
    <property type="molecule type" value="Genomic_DNA"/>
</dbReference>
<reference evidence="2 3" key="1">
    <citation type="submission" date="2015-08" db="EMBL/GenBank/DDBJ databases">
        <title>Next Generation Sequencing and Analysis of the Genome of Puccinia sorghi L Schw, the Causal Agent of Maize Common Rust.</title>
        <authorList>
            <person name="Rochi L."/>
            <person name="Burguener G."/>
            <person name="Darino M."/>
            <person name="Turjanski A."/>
            <person name="Kreff E."/>
            <person name="Dieguez M.J."/>
            <person name="Sacco F."/>
        </authorList>
    </citation>
    <scope>NUCLEOTIDE SEQUENCE [LARGE SCALE GENOMIC DNA]</scope>
    <source>
        <strain evidence="2 3">RO10H11247</strain>
    </source>
</reference>
<keyword evidence="1" id="KW-0472">Membrane</keyword>
<evidence type="ECO:0000313" key="2">
    <source>
        <dbReference type="EMBL" id="KNZ57305.1"/>
    </source>
</evidence>
<name>A0A0L6VAY9_9BASI</name>